<proteinExistence type="inferred from homology"/>
<reference evidence="11" key="1">
    <citation type="submission" date="2021-01" db="EMBL/GenBank/DDBJ databases">
        <title>Genomic Encyclopedia of Type Strains, Phase IV (KMG-IV): sequencing the most valuable type-strain genomes for metagenomic binning, comparative biology and taxonomic classification.</title>
        <authorList>
            <person name="Goeker M."/>
        </authorList>
    </citation>
    <scope>NUCLEOTIDE SEQUENCE</scope>
    <source>
        <strain evidence="11">DSM 21943</strain>
    </source>
</reference>
<dbReference type="PROSITE" id="PS50893">
    <property type="entry name" value="ABC_TRANSPORTER_2"/>
    <property type="match status" value="1"/>
</dbReference>
<dbReference type="InterPro" id="IPR015854">
    <property type="entry name" value="ABC_transpr_LolD-like"/>
</dbReference>
<keyword evidence="5 9" id="KW-0547">Nucleotide-binding</keyword>
<comment type="similarity">
    <text evidence="1 9">Belongs to the ABC transporter superfamily.</text>
</comment>
<dbReference type="SUPFAM" id="SSF52540">
    <property type="entry name" value="P-loop containing nucleoside triphosphate hydrolases"/>
    <property type="match status" value="1"/>
</dbReference>
<evidence type="ECO:0000313" key="12">
    <source>
        <dbReference type="Proteomes" id="UP001179280"/>
    </source>
</evidence>
<dbReference type="InterPro" id="IPR003439">
    <property type="entry name" value="ABC_transporter-like_ATP-bd"/>
</dbReference>
<comment type="function">
    <text evidence="9">Part of the ABC transporter FtsEX involved in cellular division.</text>
</comment>
<accession>A0ABS2SY44</accession>
<keyword evidence="12" id="KW-1185">Reference proteome</keyword>
<keyword evidence="8 9" id="KW-0131">Cell cycle</keyword>
<organism evidence="11 12">
    <name type="scientific">Shouchella xiaoxiensis</name>
    <dbReference type="NCBI Taxonomy" id="766895"/>
    <lineage>
        <taxon>Bacteria</taxon>
        <taxon>Bacillati</taxon>
        <taxon>Bacillota</taxon>
        <taxon>Bacilli</taxon>
        <taxon>Bacillales</taxon>
        <taxon>Bacillaceae</taxon>
        <taxon>Shouchella</taxon>
    </lineage>
</organism>
<dbReference type="PROSITE" id="PS00211">
    <property type="entry name" value="ABC_TRANSPORTER_1"/>
    <property type="match status" value="1"/>
</dbReference>
<evidence type="ECO:0000313" key="11">
    <source>
        <dbReference type="EMBL" id="MBM7840452.1"/>
    </source>
</evidence>
<keyword evidence="7 9" id="KW-0472">Membrane</keyword>
<evidence type="ECO:0000256" key="1">
    <source>
        <dbReference type="ARBA" id="ARBA00005417"/>
    </source>
</evidence>
<dbReference type="Pfam" id="PF00005">
    <property type="entry name" value="ABC_tran"/>
    <property type="match status" value="1"/>
</dbReference>
<evidence type="ECO:0000256" key="3">
    <source>
        <dbReference type="ARBA" id="ARBA00022475"/>
    </source>
</evidence>
<comment type="subunit">
    <text evidence="9">Homodimer. Forms a membrane-associated complex with FtsX.</text>
</comment>
<evidence type="ECO:0000256" key="2">
    <source>
        <dbReference type="ARBA" id="ARBA00020019"/>
    </source>
</evidence>
<comment type="subcellular location">
    <subcellularLocation>
        <location evidence="9">Cell membrane</location>
        <topology evidence="9">Peripheral membrane protein</topology>
        <orientation evidence="9">Cytoplasmic side</orientation>
    </subcellularLocation>
</comment>
<evidence type="ECO:0000256" key="4">
    <source>
        <dbReference type="ARBA" id="ARBA00022618"/>
    </source>
</evidence>
<evidence type="ECO:0000256" key="7">
    <source>
        <dbReference type="ARBA" id="ARBA00023136"/>
    </source>
</evidence>
<dbReference type="InterPro" id="IPR027417">
    <property type="entry name" value="P-loop_NTPase"/>
</dbReference>
<dbReference type="InterPro" id="IPR003593">
    <property type="entry name" value="AAA+_ATPase"/>
</dbReference>
<dbReference type="EMBL" id="JAFBCV010000014">
    <property type="protein sequence ID" value="MBM7840452.1"/>
    <property type="molecule type" value="Genomic_DNA"/>
</dbReference>
<evidence type="ECO:0000256" key="8">
    <source>
        <dbReference type="ARBA" id="ARBA00023306"/>
    </source>
</evidence>
<dbReference type="SMART" id="SM00382">
    <property type="entry name" value="AAA"/>
    <property type="match status" value="1"/>
</dbReference>
<dbReference type="NCBIfam" id="TIGR02673">
    <property type="entry name" value="FtsE"/>
    <property type="match status" value="1"/>
</dbReference>
<feature type="domain" description="ABC transporter" evidence="10">
    <location>
        <begin position="4"/>
        <end position="230"/>
    </location>
</feature>
<gene>
    <name evidence="9" type="primary">ftsE</name>
    <name evidence="11" type="ORF">JOC54_003744</name>
</gene>
<keyword evidence="6 9" id="KW-0067">ATP-binding</keyword>
<evidence type="ECO:0000256" key="9">
    <source>
        <dbReference type="RuleBase" id="RU365094"/>
    </source>
</evidence>
<comment type="caution">
    <text evidence="11">The sequence shown here is derived from an EMBL/GenBank/DDBJ whole genome shotgun (WGS) entry which is preliminary data.</text>
</comment>
<dbReference type="PANTHER" id="PTHR24220:SF470">
    <property type="entry name" value="CELL DIVISION ATP-BINDING PROTEIN FTSE"/>
    <property type="match status" value="1"/>
</dbReference>
<sequence>MSIIRFDDVWKVYTNNVKAINGMSVQFEKGEFVYIVGPSGAGKSTFIRLMYREEKATKGEIIVNNVKLSGMKEKEIPALRRKIGVIFQDFKLLPSLTVYENVAFALEVIEENPSKIKQRVMEVLDLVKIKSKAKFLPSELSGGEQQRVAIARAVVNRPDVLIADEPTGNLDPDTAWSIMDILENVNGLGTTVIMATHNKEIVNTLKRRVIAIEGGRIVRDEARGNYGYEV</sequence>
<evidence type="ECO:0000259" key="10">
    <source>
        <dbReference type="PROSITE" id="PS50893"/>
    </source>
</evidence>
<keyword evidence="4 9" id="KW-0132">Cell division</keyword>
<dbReference type="GO" id="GO:0051301">
    <property type="term" value="P:cell division"/>
    <property type="evidence" value="ECO:0007669"/>
    <property type="project" value="UniProtKB-KW"/>
</dbReference>
<dbReference type="InterPro" id="IPR017871">
    <property type="entry name" value="ABC_transporter-like_CS"/>
</dbReference>
<evidence type="ECO:0000256" key="6">
    <source>
        <dbReference type="ARBA" id="ARBA00022840"/>
    </source>
</evidence>
<dbReference type="GO" id="GO:0005524">
    <property type="term" value="F:ATP binding"/>
    <property type="evidence" value="ECO:0007669"/>
    <property type="project" value="UniProtKB-KW"/>
</dbReference>
<protein>
    <recommendedName>
        <fullName evidence="2 9">Cell division ATP-binding protein FtsE</fullName>
    </recommendedName>
</protein>
<name>A0ABS2SY44_9BACI</name>
<dbReference type="InterPro" id="IPR005286">
    <property type="entry name" value="Cell_div_FtsE"/>
</dbReference>
<dbReference type="Proteomes" id="UP001179280">
    <property type="component" value="Unassembled WGS sequence"/>
</dbReference>
<evidence type="ECO:0000256" key="5">
    <source>
        <dbReference type="ARBA" id="ARBA00022741"/>
    </source>
</evidence>
<keyword evidence="3 9" id="KW-1003">Cell membrane</keyword>
<dbReference type="PANTHER" id="PTHR24220">
    <property type="entry name" value="IMPORT ATP-BINDING PROTEIN"/>
    <property type="match status" value="1"/>
</dbReference>
<dbReference type="Gene3D" id="3.40.50.300">
    <property type="entry name" value="P-loop containing nucleotide triphosphate hydrolases"/>
    <property type="match status" value="1"/>
</dbReference>